<dbReference type="InterPro" id="IPR015083">
    <property type="entry name" value="NorB/c/GfsB-D-like_docking"/>
</dbReference>
<dbReference type="PROSITE" id="PS00012">
    <property type="entry name" value="PHOSPHOPANTETHEINE"/>
    <property type="match status" value="1"/>
</dbReference>
<dbReference type="PANTHER" id="PTHR43775:SF51">
    <property type="entry name" value="INACTIVE PHENOLPHTHIOCEROL SYNTHESIS POLYKETIDE SYNTHASE TYPE I PKS1-RELATED"/>
    <property type="match status" value="1"/>
</dbReference>
<dbReference type="GO" id="GO:0031177">
    <property type="term" value="F:phosphopantetheine binding"/>
    <property type="evidence" value="ECO:0007669"/>
    <property type="project" value="InterPro"/>
</dbReference>
<dbReference type="Pfam" id="PF00698">
    <property type="entry name" value="Acyl_transf_1"/>
    <property type="match status" value="1"/>
</dbReference>
<dbReference type="SMART" id="SM00827">
    <property type="entry name" value="PKS_AT"/>
    <property type="match status" value="1"/>
</dbReference>
<dbReference type="Pfam" id="PF22621">
    <property type="entry name" value="CurL-like_PKS_C"/>
    <property type="match status" value="1"/>
</dbReference>
<evidence type="ECO:0000313" key="10">
    <source>
        <dbReference type="EMBL" id="AEU17898.1"/>
    </source>
</evidence>
<dbReference type="InterPro" id="IPR018201">
    <property type="entry name" value="Ketoacyl_synth_AS"/>
</dbReference>
<dbReference type="SMART" id="SM00823">
    <property type="entry name" value="PKS_PP"/>
    <property type="match status" value="1"/>
</dbReference>
<protein>
    <submittedName>
        <fullName evidence="10">Putative type I PKS</fullName>
    </submittedName>
</protein>
<evidence type="ECO:0000256" key="1">
    <source>
        <dbReference type="ARBA" id="ARBA00001957"/>
    </source>
</evidence>
<dbReference type="EMBL" id="AF324838">
    <property type="protein sequence ID" value="AEU17898.1"/>
    <property type="molecule type" value="Genomic_DNA"/>
</dbReference>
<dbReference type="InterPro" id="IPR020841">
    <property type="entry name" value="PKS_Beta-ketoAc_synthase_dom"/>
</dbReference>
<dbReference type="Pfam" id="PF02801">
    <property type="entry name" value="Ketoacyl-synt_C"/>
    <property type="match status" value="1"/>
</dbReference>
<evidence type="ECO:0000256" key="6">
    <source>
        <dbReference type="ARBA" id="ARBA00023268"/>
    </source>
</evidence>
<dbReference type="InterPro" id="IPR001031">
    <property type="entry name" value="Thioesterase"/>
</dbReference>
<gene>
    <name evidence="10" type="primary">simC1C</name>
</gene>
<dbReference type="InterPro" id="IPR001227">
    <property type="entry name" value="Ac_transferase_dom_sf"/>
</dbReference>
<dbReference type="SMART" id="SM00824">
    <property type="entry name" value="PKS_TE"/>
    <property type="match status" value="1"/>
</dbReference>
<evidence type="ECO:0000256" key="4">
    <source>
        <dbReference type="ARBA" id="ARBA00022679"/>
    </source>
</evidence>
<accession>G9VYW0</accession>
<organism evidence="10">
    <name type="scientific">Streptomyces antibioticus</name>
    <dbReference type="NCBI Taxonomy" id="1890"/>
    <lineage>
        <taxon>Bacteria</taxon>
        <taxon>Bacillati</taxon>
        <taxon>Actinomycetota</taxon>
        <taxon>Actinomycetes</taxon>
        <taxon>Kitasatosporales</taxon>
        <taxon>Streptomycetaceae</taxon>
        <taxon>Streptomyces</taxon>
    </lineage>
</organism>
<dbReference type="Pfam" id="PF00550">
    <property type="entry name" value="PP-binding"/>
    <property type="match status" value="1"/>
</dbReference>
<evidence type="ECO:0000259" key="8">
    <source>
        <dbReference type="PROSITE" id="PS50075"/>
    </source>
</evidence>
<dbReference type="InterPro" id="IPR014043">
    <property type="entry name" value="Acyl_transferase_dom"/>
</dbReference>
<keyword evidence="6" id="KW-0511">Multifunctional enzyme</keyword>
<evidence type="ECO:0000259" key="9">
    <source>
        <dbReference type="PROSITE" id="PS52004"/>
    </source>
</evidence>
<dbReference type="InterPro" id="IPR016035">
    <property type="entry name" value="Acyl_Trfase/lysoPLipase"/>
</dbReference>
<dbReference type="SUPFAM" id="SSF52151">
    <property type="entry name" value="FabD/lysophospholipase-like"/>
    <property type="match status" value="1"/>
</dbReference>
<dbReference type="Gene3D" id="1.10.1200.10">
    <property type="entry name" value="ACP-like"/>
    <property type="match status" value="1"/>
</dbReference>
<keyword evidence="5" id="KW-0045">Antibiotic biosynthesis</keyword>
<dbReference type="InterPro" id="IPR006162">
    <property type="entry name" value="Ppantetheine_attach_site"/>
</dbReference>
<evidence type="ECO:0000256" key="2">
    <source>
        <dbReference type="ARBA" id="ARBA00022450"/>
    </source>
</evidence>
<dbReference type="PROSITE" id="PS52004">
    <property type="entry name" value="KS3_2"/>
    <property type="match status" value="1"/>
</dbReference>
<dbReference type="GO" id="GO:0004312">
    <property type="term" value="F:fatty acid synthase activity"/>
    <property type="evidence" value="ECO:0007669"/>
    <property type="project" value="TreeGrafter"/>
</dbReference>
<dbReference type="InterPro" id="IPR014030">
    <property type="entry name" value="Ketoacyl_synth_N"/>
</dbReference>
<dbReference type="PROSITE" id="PS50075">
    <property type="entry name" value="CARRIER"/>
    <property type="match status" value="1"/>
</dbReference>
<feature type="domain" description="Ketosynthase family 3 (KS3)" evidence="9">
    <location>
        <begin position="34"/>
        <end position="462"/>
    </location>
</feature>
<evidence type="ECO:0000256" key="7">
    <source>
        <dbReference type="ARBA" id="ARBA00023315"/>
    </source>
</evidence>
<dbReference type="GO" id="GO:0006633">
    <property type="term" value="P:fatty acid biosynthetic process"/>
    <property type="evidence" value="ECO:0007669"/>
    <property type="project" value="InterPro"/>
</dbReference>
<dbReference type="SUPFAM" id="SSF47336">
    <property type="entry name" value="ACP-like"/>
    <property type="match status" value="1"/>
</dbReference>
<dbReference type="InterPro" id="IPR020806">
    <property type="entry name" value="PKS_PP-bd"/>
</dbReference>
<dbReference type="Pfam" id="PF00109">
    <property type="entry name" value="ketoacyl-synt"/>
    <property type="match status" value="1"/>
</dbReference>
<dbReference type="SUPFAM" id="SSF53474">
    <property type="entry name" value="alpha/beta-Hydrolases"/>
    <property type="match status" value="1"/>
</dbReference>
<dbReference type="Pfam" id="PF08990">
    <property type="entry name" value="Docking"/>
    <property type="match status" value="1"/>
</dbReference>
<keyword evidence="4" id="KW-0808">Transferase</keyword>
<sequence length="1331" mass="140275">MSDDPKLVAYLRRVTAELYETRARLHAAEQGDEDDPVVVVGMGCRFPGGVRSPQDLWEVFAEGGDVITEFPRDRGWDVDALYDPETEAPRSDRTYVREGGFLADAAEFDPVFFGISPREALVMDPQQRLLLEVSWHALESAGIDPAVLRGSQTGVFVGLTAGDYAVQAEGIPADLVGQVGFNNTGAISSGRLSYTLGLQGPALTVDTACSSALVSIHLAAQSLRSGESSLALAGGATVIGSPVRFVEFSQQRALAPDGRCKPFSAAADGTSWSEGAGVVVLERLSDARRNGHQVLAVVRGSAVNQDGASNGLTAPNGQAQQRLIRDALSQAGLGAHDVDAVEAHGTGTMLGDPIEAQALAGVYSQGREPGRPLWIGSAKSNLGHTQAAAGIAGVIKMVMAMNHGHLPATLHVDAPSPHVEWAGSGVAVLSRAQAWPDAGRARRSAVSAFGMSGTNAHVILEQSVEQKGDRLGDGERWPAVVDRSTVLPVLPFTVSAPTAGALAVQVRQLLSHVSERPDTDVLDLAYSLATTRAHHAHRAVVLGRRLDELTATLARLGNDEPTPDAITGRTVPNATTAFLFPGQGSQWHRMGAELLESSAVFRDQVAACEEALAPFVDWSLTSVLRGEPQAASLERVDVLQPTLVAVMISLAELWRSYGVTPSAVAGHSQGEIAPAWLSGALSLSDAMRVVALRSRALKELSGLGGMASVALPAEQVREMLAAWGGRLEVGALNGTQSTVVSGDPDALAELLVECAARDIRAQRIPVDYASHSSQVERIRDQVVDSLEEVRPRPVEVPFVSGVTGDWVDAEAGRLDAEYWYRSLREAVRFERATRSLLADGHRVLVEVSPHPVLIGGVRETVDDGGGTASVLGTLRRDEGGMTRFLHALAEAHVAGAGVDWHAVFEGTGARRTELPGYAFQRDRYWLDSVMPAIGPTIAQAADSPGALAGRLAALSPAERADALESLIAGYVAVVLKYPSAADVPVEETFRDLGFESVTAIELRNRIAAATGVDVKLTDVLNYPTVTDLAEFVGERLPEADLAGPGLPAAADAPAESSDSIATLYLRGVEAGRTRQAMGLARAASLLRTTFGPEQDGAKASLSRLTTGTAGLPLVCTVAPVAPLTDAAYSFLASALPEPRDVWTVRPPGFGEGEPLPATLTDLFEAQRRALVEQLDGDAIVVVGYSSGGWLAHGLAAHLEAAGRPAAAVVLFDVYLPVSQLDTVWTRFLQEQASRSGTLSGGRSATLSNELSAMGGYHGLFDGWRPGRISAPTLHIRASEALPGLSLPAPDAMFPPELCHSSASLPGNHFTMLSQHSEAAAKTVNDWLAEVL</sequence>
<dbReference type="InterPro" id="IPR050091">
    <property type="entry name" value="PKS_NRPS_Biosynth_Enz"/>
</dbReference>
<proteinExistence type="predicted"/>
<reference evidence="10" key="2">
    <citation type="submission" date="2011-11" db="EMBL/GenBank/DDBJ databases">
        <title>The simocyclinone biosynthetic gene cluster isolated from Streptomyces antibioticus Tue6040.</title>
        <authorList>
            <person name="Trefzer A."/>
            <person name="Bechthold A."/>
        </authorList>
    </citation>
    <scope>NUCLEOTIDE SEQUENCE</scope>
    <source>
        <strain evidence="10">Tue6040</strain>
    </source>
</reference>
<evidence type="ECO:0000256" key="3">
    <source>
        <dbReference type="ARBA" id="ARBA00022553"/>
    </source>
</evidence>
<name>G9VYW0_STRAT</name>
<dbReference type="SUPFAM" id="SSF53901">
    <property type="entry name" value="Thiolase-like"/>
    <property type="match status" value="1"/>
</dbReference>
<dbReference type="SUPFAM" id="SSF55048">
    <property type="entry name" value="Probable ACP-binding domain of malonyl-CoA ACP transacylase"/>
    <property type="match status" value="1"/>
</dbReference>
<dbReference type="InterPro" id="IPR014031">
    <property type="entry name" value="Ketoacyl_synth_C"/>
</dbReference>
<dbReference type="GO" id="GO:0004315">
    <property type="term" value="F:3-oxoacyl-[acyl-carrier-protein] synthase activity"/>
    <property type="evidence" value="ECO:0007669"/>
    <property type="project" value="InterPro"/>
</dbReference>
<dbReference type="Pfam" id="PF00975">
    <property type="entry name" value="Thioesterase"/>
    <property type="match status" value="1"/>
</dbReference>
<dbReference type="Gene3D" id="3.40.50.1820">
    <property type="entry name" value="alpha/beta hydrolase"/>
    <property type="match status" value="1"/>
</dbReference>
<reference evidence="10" key="1">
    <citation type="journal article" date="2002" name="Antimicrob. Agents Chemother.">
        <title>Biosynthetic gene cluster of simocyclinone, a natural multihybrid antibiotic.</title>
        <authorList>
            <person name="Trefzer A."/>
            <person name="Pelzer S."/>
            <person name="Schimana J."/>
            <person name="Stockert S."/>
            <person name="Bihlmaier C."/>
            <person name="Fiedler H.P."/>
            <person name="Welzel K."/>
            <person name="Vente A."/>
            <person name="Bechthold A."/>
        </authorList>
    </citation>
    <scope>NUCLEOTIDE SEQUENCE</scope>
    <source>
        <strain evidence="10">Tue6040</strain>
    </source>
</reference>
<dbReference type="Gene3D" id="3.40.366.10">
    <property type="entry name" value="Malonyl-Coenzyme A Acyl Carrier Protein, domain 2"/>
    <property type="match status" value="1"/>
</dbReference>
<dbReference type="InterPro" id="IPR009081">
    <property type="entry name" value="PP-bd_ACP"/>
</dbReference>
<dbReference type="PANTHER" id="PTHR43775">
    <property type="entry name" value="FATTY ACID SYNTHASE"/>
    <property type="match status" value="1"/>
</dbReference>
<dbReference type="InterPro" id="IPR036736">
    <property type="entry name" value="ACP-like_sf"/>
</dbReference>
<dbReference type="GO" id="GO:0033068">
    <property type="term" value="P:macrolide biosynthetic process"/>
    <property type="evidence" value="ECO:0007669"/>
    <property type="project" value="UniProtKB-ARBA"/>
</dbReference>
<comment type="cofactor">
    <cofactor evidence="1">
        <name>pantetheine 4'-phosphate</name>
        <dbReference type="ChEBI" id="CHEBI:47942"/>
    </cofactor>
</comment>
<dbReference type="FunFam" id="3.40.47.10:FF:000019">
    <property type="entry name" value="Polyketide synthase type I"/>
    <property type="match status" value="1"/>
</dbReference>
<keyword evidence="7" id="KW-0012">Acyltransferase</keyword>
<dbReference type="InterPro" id="IPR016039">
    <property type="entry name" value="Thiolase-like"/>
</dbReference>
<dbReference type="Gene3D" id="3.30.70.3290">
    <property type="match status" value="1"/>
</dbReference>
<evidence type="ECO:0000256" key="5">
    <source>
        <dbReference type="ARBA" id="ARBA00023194"/>
    </source>
</evidence>
<keyword evidence="2" id="KW-0596">Phosphopantetheine</keyword>
<dbReference type="CDD" id="cd00833">
    <property type="entry name" value="PKS"/>
    <property type="match status" value="1"/>
</dbReference>
<keyword evidence="3" id="KW-0597">Phosphoprotein</keyword>
<dbReference type="FunFam" id="3.40.366.10:FF:000002">
    <property type="entry name" value="Probable polyketide synthase 2"/>
    <property type="match status" value="1"/>
</dbReference>
<dbReference type="Gene3D" id="3.40.47.10">
    <property type="match status" value="1"/>
</dbReference>
<dbReference type="SMART" id="SM00825">
    <property type="entry name" value="PKS_KS"/>
    <property type="match status" value="1"/>
</dbReference>
<dbReference type="InterPro" id="IPR029058">
    <property type="entry name" value="AB_hydrolase_fold"/>
</dbReference>
<dbReference type="InterPro" id="IPR016036">
    <property type="entry name" value="Malonyl_transacylase_ACP-bd"/>
</dbReference>
<feature type="domain" description="Carrier" evidence="8">
    <location>
        <begin position="961"/>
        <end position="1036"/>
    </location>
</feature>
<dbReference type="PROSITE" id="PS00606">
    <property type="entry name" value="KS3_1"/>
    <property type="match status" value="1"/>
</dbReference>
<dbReference type="InterPro" id="IPR020802">
    <property type="entry name" value="TesA-like"/>
</dbReference>